<protein>
    <submittedName>
        <fullName evidence="2">Peptidase M16</fullName>
    </submittedName>
</protein>
<dbReference type="Pfam" id="PF08367">
    <property type="entry name" value="M16C_assoc"/>
    <property type="match status" value="1"/>
</dbReference>
<dbReference type="GO" id="GO:0006508">
    <property type="term" value="P:proteolysis"/>
    <property type="evidence" value="ECO:0007669"/>
    <property type="project" value="InterPro"/>
</dbReference>
<dbReference type="InterPro" id="IPR011765">
    <property type="entry name" value="Pept_M16_N"/>
</dbReference>
<dbReference type="EMBL" id="CAACVI010000013">
    <property type="protein sequence ID" value="VEN73976.1"/>
    <property type="molecule type" value="Genomic_DNA"/>
</dbReference>
<dbReference type="InterPro" id="IPR055130">
    <property type="entry name" value="PreP_C"/>
</dbReference>
<dbReference type="Gene3D" id="3.30.830.10">
    <property type="entry name" value="Metalloenzyme, LuxS/M16 peptidase-like"/>
    <property type="match status" value="4"/>
</dbReference>
<dbReference type="InterPro" id="IPR007863">
    <property type="entry name" value="Peptidase_M16_C"/>
</dbReference>
<organism evidence="2">
    <name type="scientific">uncultured Desulfobacteraceae bacterium</name>
    <dbReference type="NCBI Taxonomy" id="218296"/>
    <lineage>
        <taxon>Bacteria</taxon>
        <taxon>Pseudomonadati</taxon>
        <taxon>Thermodesulfobacteriota</taxon>
        <taxon>Desulfobacteria</taxon>
        <taxon>Desulfobacterales</taxon>
        <taxon>Desulfobacteraceae</taxon>
        <taxon>environmental samples</taxon>
    </lineage>
</organism>
<dbReference type="SMART" id="SM01264">
    <property type="entry name" value="M16C_associated"/>
    <property type="match status" value="1"/>
</dbReference>
<dbReference type="SUPFAM" id="SSF63411">
    <property type="entry name" value="LuxS/MPP-like metallohydrolase"/>
    <property type="match status" value="4"/>
</dbReference>
<feature type="domain" description="Peptidase M16C associated" evidence="1">
    <location>
        <begin position="473"/>
        <end position="737"/>
    </location>
</feature>
<dbReference type="InterPro" id="IPR011249">
    <property type="entry name" value="Metalloenz_LuxS/M16"/>
</dbReference>
<sequence length="1005" mass="111324">MIPQEKNPLSLLRPGRSIHGHTVKRSEPVLEMDLVFHELEHEKTGARHIHIASKDPENVFAAAFKTTPSDSTGVAHILEHTVLCGSEKFPVRDPFFSMLKRSVNTFMNAFTSSDWTMYPFATQNPKDYFNLMAVYLDSVFFPLIDGLSFKQEGRRLEFEGPAPQKTVYKGVVYNEMKGAMSSPPQVMSRSLLNALFPDSVYRFNSGGDPAEIPNLSHEALRRFHRRHYHPGNSFFFTYGDFPLEETLKFIHDHALEKFDFADAGTDVAPQPRWDAPRESLYFYPLAPNEDEKKKCQVCVAWLTADITDASEIPALKLLNRILMGNAASPLRKALIDLGLGSDLCDAAGLDCDSRDAIFVCGLKDVDPSDAPEIEETVFKTLKGLADGGIDREMAESALHQMEFHQKEVKGVPYPHGIQLLLKISGAWFHGGDPLSSLASGFDRLREKALSGGFLEEKIRTHFIDNPHRTLFVLAPDREKEKKENEQTAAALEKIRKQLTPADIEKIQKDARALQKRQEEPEDISLLPDMALSDIKKSVEIILPDASGPVWAPGTFKAKEENAPVYYYNRPTSGILYFHGSASFSHPEGGGALPETLLPLAPFFCFALPRCGTRRLDYAQMAQKIEACSGGMGLSASARSRFDETGACLPLAGVGGKCLERKIPDMFDTLEALFLEYSFDDHARLKNLLSQYRAMKEAALLEGGHIRAISLSARRFSPALALGETWSGVSQLKFLKKIAQNPGEKDLASLARKLSQIGARVLSRERFEMALAAQEPALEKAAPRVWGLYGNLPASSGAGPHEIPAPETGGPAFEGWQTSSAVSFVAQSFPVPRMGHEDAPALSVISKMLRSLFLHREIREKGGAYGGFARYDGENGVFSFASYRDPHIVATLEVYEKAREFIRAGNYTEQNVKEGILQVCSETEKPHPPGPAAIRAFNRQRVSLTDDMRAAFKERLLSLDRRQILKAAGRHFAGDAFGDTAVISGEKQLAKANKALGKKPLKIFKI</sequence>
<dbReference type="AlphaFoldDB" id="A0A484HIA2"/>
<gene>
    <name evidence="2" type="ORF">EPICR_200026</name>
</gene>
<dbReference type="GO" id="GO:0046872">
    <property type="term" value="F:metal ion binding"/>
    <property type="evidence" value="ECO:0007669"/>
    <property type="project" value="InterPro"/>
</dbReference>
<dbReference type="PANTHER" id="PTHR43016:SF13">
    <property type="entry name" value="PRESEQUENCE PROTEASE, MITOCHONDRIAL"/>
    <property type="match status" value="1"/>
</dbReference>
<dbReference type="Pfam" id="PF05193">
    <property type="entry name" value="Peptidase_M16_C"/>
    <property type="match status" value="1"/>
</dbReference>
<reference evidence="2" key="1">
    <citation type="submission" date="2019-01" db="EMBL/GenBank/DDBJ databases">
        <authorList>
            <consortium name="Genoscope - CEA"/>
            <person name="William W."/>
        </authorList>
    </citation>
    <scope>NUCLEOTIDE SEQUENCE</scope>
    <source>
        <strain evidence="2">CR-1</strain>
    </source>
</reference>
<name>A0A484HIA2_9BACT</name>
<accession>A0A484HIA2</accession>
<proteinExistence type="predicted"/>
<dbReference type="InterPro" id="IPR013578">
    <property type="entry name" value="Peptidase_M16C_assoc"/>
</dbReference>
<dbReference type="Pfam" id="PF00675">
    <property type="entry name" value="Peptidase_M16"/>
    <property type="match status" value="1"/>
</dbReference>
<evidence type="ECO:0000313" key="2">
    <source>
        <dbReference type="EMBL" id="VEN73976.1"/>
    </source>
</evidence>
<dbReference type="PANTHER" id="PTHR43016">
    <property type="entry name" value="PRESEQUENCE PROTEASE"/>
    <property type="match status" value="1"/>
</dbReference>
<evidence type="ECO:0000259" key="1">
    <source>
        <dbReference type="SMART" id="SM01264"/>
    </source>
</evidence>
<dbReference type="FunFam" id="3.30.830.10:FF:000011">
    <property type="entry name" value="Presequence protease, mitochondrial"/>
    <property type="match status" value="1"/>
</dbReference>
<dbReference type="Pfam" id="PF22516">
    <property type="entry name" value="PreP_C"/>
    <property type="match status" value="1"/>
</dbReference>